<dbReference type="NCBIfam" id="TIGR01558">
    <property type="entry name" value="sm_term_P27"/>
    <property type="match status" value="1"/>
</dbReference>
<evidence type="ECO:0000313" key="2">
    <source>
        <dbReference type="EMBL" id="DAD96137.1"/>
    </source>
</evidence>
<organism evidence="2">
    <name type="scientific">Siphoviridae sp. ctXU818</name>
    <dbReference type="NCBI Taxonomy" id="2826369"/>
    <lineage>
        <taxon>Viruses</taxon>
        <taxon>Duplodnaviria</taxon>
        <taxon>Heunggongvirae</taxon>
        <taxon>Uroviricota</taxon>
        <taxon>Caudoviricetes</taxon>
    </lineage>
</organism>
<reference evidence="2" key="1">
    <citation type="journal article" date="2021" name="Proc. Natl. Acad. Sci. U.S.A.">
        <title>A Catalog of Tens of Thousands of Viruses from Human Metagenomes Reveals Hidden Associations with Chronic Diseases.</title>
        <authorList>
            <person name="Tisza M.J."/>
            <person name="Buck C.B."/>
        </authorList>
    </citation>
    <scope>NUCLEOTIDE SEQUENCE</scope>
    <source>
        <strain evidence="2">CtXU818</strain>
    </source>
</reference>
<feature type="compositionally biased region" description="Basic and acidic residues" evidence="1">
    <location>
        <begin position="20"/>
        <end position="31"/>
    </location>
</feature>
<protein>
    <submittedName>
        <fullName evidence="2">Terminase small subunit</fullName>
    </submittedName>
</protein>
<sequence>MAGKRQPTDVVIANGRKHLSKTEEAERRAGEVKVSPAKTAKPPKWLPETLKKDFRAIGKRLIASGLYTELDADTLGRYLVAQHQWLIATGEAEKALVQRDQENADGWGKIQERYFKQARNCANDMGLTVTSRCRLVVPDTGKQATEDSNPMLELIRGGMDRYA</sequence>
<dbReference type="InterPro" id="IPR006448">
    <property type="entry name" value="Phage_term_ssu_P27"/>
</dbReference>
<evidence type="ECO:0000256" key="1">
    <source>
        <dbReference type="SAM" id="MobiDB-lite"/>
    </source>
</evidence>
<dbReference type="EMBL" id="BK015210">
    <property type="protein sequence ID" value="DAD96137.1"/>
    <property type="molecule type" value="Genomic_DNA"/>
</dbReference>
<dbReference type="Pfam" id="PF05119">
    <property type="entry name" value="Terminase_4"/>
    <property type="match status" value="1"/>
</dbReference>
<proteinExistence type="predicted"/>
<feature type="region of interest" description="Disordered" evidence="1">
    <location>
        <begin position="1"/>
        <end position="44"/>
    </location>
</feature>
<accession>A0A8S5NN52</accession>
<name>A0A8S5NN52_9CAUD</name>